<feature type="region of interest" description="Disordered" evidence="5">
    <location>
        <begin position="429"/>
        <end position="512"/>
    </location>
</feature>
<dbReference type="EMBL" id="FN648333">
    <property type="protein sequence ID" value="CBN75885.1"/>
    <property type="molecule type" value="Genomic_DNA"/>
</dbReference>
<keyword evidence="2" id="KW-0677">Repeat</keyword>
<protein>
    <submittedName>
        <fullName evidence="8">Leucine rich repeat tyrosine kinase</fullName>
    </submittedName>
</protein>
<dbReference type="SMART" id="SM00220">
    <property type="entry name" value="S_TKc"/>
    <property type="match status" value="1"/>
</dbReference>
<feature type="compositionally biased region" description="Low complexity" evidence="5">
    <location>
        <begin position="254"/>
        <end position="264"/>
    </location>
</feature>
<feature type="binding site" evidence="3">
    <location>
        <position position="867"/>
    </location>
    <ligand>
        <name>ATP</name>
        <dbReference type="ChEBI" id="CHEBI:30616"/>
    </ligand>
</feature>
<keyword evidence="3" id="KW-0547">Nucleotide-binding</keyword>
<dbReference type="InterPro" id="IPR032675">
    <property type="entry name" value="LRR_dom_sf"/>
</dbReference>
<evidence type="ECO:0000256" key="3">
    <source>
        <dbReference type="PROSITE-ProRule" id="PRU10141"/>
    </source>
</evidence>
<feature type="coiled-coil region" evidence="4">
    <location>
        <begin position="799"/>
        <end position="826"/>
    </location>
</feature>
<dbReference type="InterPro" id="IPR000719">
    <property type="entry name" value="Prot_kinase_dom"/>
</dbReference>
<dbReference type="STRING" id="2880.D8LH32"/>
<evidence type="ECO:0000313" key="9">
    <source>
        <dbReference type="Proteomes" id="UP000002630"/>
    </source>
</evidence>
<feature type="chain" id="PRO_5003117191" evidence="6">
    <location>
        <begin position="29"/>
        <end position="1099"/>
    </location>
</feature>
<accession>D8LH32</accession>
<dbReference type="InterPro" id="IPR051681">
    <property type="entry name" value="Ser/Thr_Kinases-Pseudokinases"/>
</dbReference>
<evidence type="ECO:0000256" key="5">
    <source>
        <dbReference type="SAM" id="MobiDB-lite"/>
    </source>
</evidence>
<dbReference type="Gene3D" id="3.80.10.10">
    <property type="entry name" value="Ribonuclease Inhibitor"/>
    <property type="match status" value="1"/>
</dbReference>
<feature type="compositionally biased region" description="Low complexity" evidence="5">
    <location>
        <begin position="360"/>
        <end position="400"/>
    </location>
</feature>
<dbReference type="SUPFAM" id="SSF56112">
    <property type="entry name" value="Protein kinase-like (PK-like)"/>
    <property type="match status" value="1"/>
</dbReference>
<evidence type="ECO:0000313" key="8">
    <source>
        <dbReference type="EMBL" id="CBN75885.1"/>
    </source>
</evidence>
<organism evidence="8 9">
    <name type="scientific">Ectocarpus siliculosus</name>
    <name type="common">Brown alga</name>
    <name type="synonym">Conferva siliculosa</name>
    <dbReference type="NCBI Taxonomy" id="2880"/>
    <lineage>
        <taxon>Eukaryota</taxon>
        <taxon>Sar</taxon>
        <taxon>Stramenopiles</taxon>
        <taxon>Ochrophyta</taxon>
        <taxon>PX clade</taxon>
        <taxon>Phaeophyceae</taxon>
        <taxon>Ectocarpales</taxon>
        <taxon>Ectocarpaceae</taxon>
        <taxon>Ectocarpus</taxon>
    </lineage>
</organism>
<dbReference type="Proteomes" id="UP000002630">
    <property type="component" value="Linkage Group LG16"/>
</dbReference>
<dbReference type="InterPro" id="IPR001245">
    <property type="entry name" value="Ser-Thr/Tyr_kinase_cat_dom"/>
</dbReference>
<keyword evidence="8" id="KW-0418">Kinase</keyword>
<feature type="region of interest" description="Disordered" evidence="5">
    <location>
        <begin position="254"/>
        <end position="400"/>
    </location>
</feature>
<dbReference type="Gene3D" id="1.10.510.10">
    <property type="entry name" value="Transferase(Phosphotransferase) domain 1"/>
    <property type="match status" value="1"/>
</dbReference>
<dbReference type="InterPro" id="IPR001611">
    <property type="entry name" value="Leu-rich_rpt"/>
</dbReference>
<dbReference type="SUPFAM" id="SSF52058">
    <property type="entry name" value="L domain-like"/>
    <property type="match status" value="1"/>
</dbReference>
<dbReference type="FunFam" id="3.80.10.10:FF:001164">
    <property type="entry name" value="GH01279p"/>
    <property type="match status" value="1"/>
</dbReference>
<keyword evidence="3" id="KW-0067">ATP-binding</keyword>
<evidence type="ECO:0000256" key="2">
    <source>
        <dbReference type="ARBA" id="ARBA00022737"/>
    </source>
</evidence>
<dbReference type="PROSITE" id="PS50011">
    <property type="entry name" value="PROTEIN_KINASE_DOM"/>
    <property type="match status" value="1"/>
</dbReference>
<feature type="compositionally biased region" description="Gly residues" evidence="5">
    <location>
        <begin position="564"/>
        <end position="579"/>
    </location>
</feature>
<evidence type="ECO:0000256" key="1">
    <source>
        <dbReference type="ARBA" id="ARBA00022614"/>
    </source>
</evidence>
<evidence type="ECO:0000259" key="7">
    <source>
        <dbReference type="PROSITE" id="PS50011"/>
    </source>
</evidence>
<dbReference type="InterPro" id="IPR017441">
    <property type="entry name" value="Protein_kinase_ATP_BS"/>
</dbReference>
<dbReference type="InterPro" id="IPR003591">
    <property type="entry name" value="Leu-rich_rpt_typical-subtyp"/>
</dbReference>
<dbReference type="EMBL" id="FN649741">
    <property type="protein sequence ID" value="CBN75885.1"/>
    <property type="molecule type" value="Genomic_DNA"/>
</dbReference>
<evidence type="ECO:0000256" key="4">
    <source>
        <dbReference type="SAM" id="Coils"/>
    </source>
</evidence>
<dbReference type="InterPro" id="IPR011009">
    <property type="entry name" value="Kinase-like_dom_sf"/>
</dbReference>
<feature type="region of interest" description="Disordered" evidence="5">
    <location>
        <begin position="621"/>
        <end position="644"/>
    </location>
</feature>
<keyword evidence="1" id="KW-0433">Leucine-rich repeat</keyword>
<dbReference type="SMART" id="SM00369">
    <property type="entry name" value="LRR_TYP"/>
    <property type="match status" value="7"/>
</dbReference>
<keyword evidence="6" id="KW-0732">Signal</keyword>
<dbReference type="PROSITE" id="PS51450">
    <property type="entry name" value="LRR"/>
    <property type="match status" value="1"/>
</dbReference>
<keyword evidence="4" id="KW-0175">Coiled coil</keyword>
<feature type="domain" description="Protein kinase" evidence="7">
    <location>
        <begin position="839"/>
        <end position="1095"/>
    </location>
</feature>
<dbReference type="Pfam" id="PF07714">
    <property type="entry name" value="PK_Tyr_Ser-Thr"/>
    <property type="match status" value="1"/>
</dbReference>
<dbReference type="PROSITE" id="PS00107">
    <property type="entry name" value="PROTEIN_KINASE_ATP"/>
    <property type="match status" value="1"/>
</dbReference>
<keyword evidence="9" id="KW-1185">Reference proteome</keyword>
<proteinExistence type="predicted"/>
<dbReference type="Pfam" id="PF13855">
    <property type="entry name" value="LRR_8"/>
    <property type="match status" value="2"/>
</dbReference>
<gene>
    <name evidence="8" type="primary">LRR-PK</name>
    <name evidence="8" type="ORF">Esi_0186_0062</name>
</gene>
<dbReference type="OrthoDB" id="339325at2759"/>
<dbReference type="SMART" id="SM00364">
    <property type="entry name" value="LRR_BAC"/>
    <property type="match status" value="6"/>
</dbReference>
<dbReference type="PANTHER" id="PTHR44329">
    <property type="entry name" value="SERINE/THREONINE-PROTEIN KINASE TNNI3K-RELATED"/>
    <property type="match status" value="1"/>
</dbReference>
<feature type="compositionally biased region" description="Basic and acidic residues" evidence="5">
    <location>
        <begin position="446"/>
        <end position="461"/>
    </location>
</feature>
<dbReference type="GO" id="GO:0005524">
    <property type="term" value="F:ATP binding"/>
    <property type="evidence" value="ECO:0007669"/>
    <property type="project" value="UniProtKB-UniRule"/>
</dbReference>
<reference evidence="8 9" key="1">
    <citation type="journal article" date="2010" name="Nature">
        <title>The Ectocarpus genome and the independent evolution of multicellularity in brown algae.</title>
        <authorList>
            <person name="Cock J.M."/>
            <person name="Sterck L."/>
            <person name="Rouze P."/>
            <person name="Scornet D."/>
            <person name="Allen A.E."/>
            <person name="Amoutzias G."/>
            <person name="Anthouard V."/>
            <person name="Artiguenave F."/>
            <person name="Aury J.M."/>
            <person name="Badger J.H."/>
            <person name="Beszteri B."/>
            <person name="Billiau K."/>
            <person name="Bonnet E."/>
            <person name="Bothwell J.H."/>
            <person name="Bowler C."/>
            <person name="Boyen C."/>
            <person name="Brownlee C."/>
            <person name="Carrano C.J."/>
            <person name="Charrier B."/>
            <person name="Cho G.Y."/>
            <person name="Coelho S.M."/>
            <person name="Collen J."/>
            <person name="Corre E."/>
            <person name="Da Silva C."/>
            <person name="Delage L."/>
            <person name="Delaroque N."/>
            <person name="Dittami S.M."/>
            <person name="Doulbeau S."/>
            <person name="Elias M."/>
            <person name="Farnham G."/>
            <person name="Gachon C.M."/>
            <person name="Gschloessl B."/>
            <person name="Heesch S."/>
            <person name="Jabbari K."/>
            <person name="Jubin C."/>
            <person name="Kawai H."/>
            <person name="Kimura K."/>
            <person name="Kloareg B."/>
            <person name="Kupper F.C."/>
            <person name="Lang D."/>
            <person name="Le Bail A."/>
            <person name="Leblanc C."/>
            <person name="Lerouge P."/>
            <person name="Lohr M."/>
            <person name="Lopez P.J."/>
            <person name="Martens C."/>
            <person name="Maumus F."/>
            <person name="Michel G."/>
            <person name="Miranda-Saavedra D."/>
            <person name="Morales J."/>
            <person name="Moreau H."/>
            <person name="Motomura T."/>
            <person name="Nagasato C."/>
            <person name="Napoli C.A."/>
            <person name="Nelson D.R."/>
            <person name="Nyvall-Collen P."/>
            <person name="Peters A.F."/>
            <person name="Pommier C."/>
            <person name="Potin P."/>
            <person name="Poulain J."/>
            <person name="Quesneville H."/>
            <person name="Read B."/>
            <person name="Rensing S.A."/>
            <person name="Ritter A."/>
            <person name="Rousvoal S."/>
            <person name="Samanta M."/>
            <person name="Samson G."/>
            <person name="Schroeder D.C."/>
            <person name="Segurens B."/>
            <person name="Strittmatter M."/>
            <person name="Tonon T."/>
            <person name="Tregear J.W."/>
            <person name="Valentin K."/>
            <person name="von Dassow P."/>
            <person name="Yamagishi T."/>
            <person name="Van de Peer Y."/>
            <person name="Wincker P."/>
        </authorList>
    </citation>
    <scope>NUCLEOTIDE SEQUENCE [LARGE SCALE GENOMIC DNA]</scope>
    <source>
        <strain evidence="9">Ec32 / CCAP1310/4</strain>
    </source>
</reference>
<feature type="compositionally biased region" description="Low complexity" evidence="5">
    <location>
        <begin position="274"/>
        <end position="337"/>
    </location>
</feature>
<feature type="signal peptide" evidence="6">
    <location>
        <begin position="1"/>
        <end position="28"/>
    </location>
</feature>
<evidence type="ECO:0000256" key="6">
    <source>
        <dbReference type="SAM" id="SignalP"/>
    </source>
</evidence>
<feature type="region of interest" description="Disordered" evidence="5">
    <location>
        <begin position="532"/>
        <end position="584"/>
    </location>
</feature>
<dbReference type="AlphaFoldDB" id="D8LH32"/>
<dbReference type="GO" id="GO:0004674">
    <property type="term" value="F:protein serine/threonine kinase activity"/>
    <property type="evidence" value="ECO:0007669"/>
    <property type="project" value="TreeGrafter"/>
</dbReference>
<name>D8LH32_ECTSI</name>
<sequence>MYSIPMISRIVRLPALLMVLRTLNSASSRAIQVQNHIVYLNDNELTTLSEGTFGGLTALETLHLYSNGLTTLPEGIFHNTTGLQTLYLAENELTTLPEGIFGGLAALGTLHMYSNGLTTLPEGIFHHATGLQTLYLSENELTTLPEGIFGSLTAVEILSLANNDLTTLPEGVFQGLSDLTTLWLDGNALECLPSTTLVEVDDDVSDGLHVDAYGDECGCSITGVVDNVCGEETCTPGDEGYTCAATLVPAPTPAPGTVAPGSTPLPTLAPGSGSEAATLAPAPTPALGTAAPTPAPGSSSEAATLAPAATPALGTPAPGSAPQPTQVPGSSSEAATPAPAPTPAPGTATPGSTPPPRPAPGSGSEAATLAPGAAPALGTAAPGSTPQPTQPPGSSSEEGASTVDVVVGVAAGALALAALGFFLHRRRAAKSTDPDPPAPPSNGLDSLEHGRGEQHRQRQQDLHSSSPIIAGSAGGNVTRCPPPPAQQVFQSFAPPPPSYAHDNAHRRGAWPASASQQHVVIAAETTLGEDGTTIQSLFPAPPVGTLPNPSSKGKPKRTRDNNESGGGTRTADAGEGGGDAVEDGDGCVAVAEQSLLPLTTTNSTNDVSTEERTAEVAGFGFSVDEGADDPPSAAAPAGRRQTPSGVGYGQAVLAAAEELAHHCQIPGISEAATAVSILIHLVVDTEDLTSSAGVKRCRSIVMMLERAAKVLGKGGDTSTEEERVLMEEVHDAVSDLVELITSYQNKSKLGKVLTSTLFKRRQDELNAVIDRAIWGLHLGLQVQVGHDVAHLVKRSTAEAQAQAESLAQAQARAESLAETLRSRRQRKLDQIEIPEEHVSITTEVLGKGGFGVVYLADYNGHNAAAKKAERKAFLRELDAMVRLRNPHTVNVYGAITSLPDRLVLVMELLAGGDLRAMLKNSEQPLPEDKCRQIIQDVCAGMAFLHSKATVHGDLKSANVLLDGRGRAKIGDFGTSRWAQNTERSTGLATYTTNPGPSAHISFAWTAPEVLESKETSTASDVYSFGMVAWEVLTRQTPWADQARPRDIYLRVVMREERPAIPADAPVDIAEMVRSCWAQEPEDRPTFPGLCNWGYVRRTA</sequence>
<keyword evidence="8" id="KW-0808">Transferase</keyword>
<dbReference type="InParanoid" id="D8LH32"/>
<dbReference type="PRINTS" id="PR00109">
    <property type="entry name" value="TYRKINASE"/>
</dbReference>